<sequence length="102" mass="10727">MIPSTGDTKTQPAVGTSCCGSSQASQSGVEMPRDFTTLGKDGGVNGGDLIGQGRSFHYRAVGPTRCHVLPTTQFPLSFRSYLTAFSTVRCSIPAVKDTPSQN</sequence>
<evidence type="ECO:0000313" key="3">
    <source>
        <dbReference type="Proteomes" id="UP001201980"/>
    </source>
</evidence>
<keyword evidence="3" id="KW-1185">Reference proteome</keyword>
<feature type="compositionally biased region" description="Low complexity" evidence="1">
    <location>
        <begin position="17"/>
        <end position="28"/>
    </location>
</feature>
<gene>
    <name evidence="2" type="ORF">MKZ38_005880</name>
</gene>
<feature type="region of interest" description="Disordered" evidence="1">
    <location>
        <begin position="1"/>
        <end position="46"/>
    </location>
</feature>
<dbReference type="EMBL" id="JAKWBI020000354">
    <property type="protein sequence ID" value="KAJ2896089.1"/>
    <property type="molecule type" value="Genomic_DNA"/>
</dbReference>
<protein>
    <submittedName>
        <fullName evidence="2">Uncharacterized protein</fullName>
    </submittedName>
</protein>
<evidence type="ECO:0000256" key="1">
    <source>
        <dbReference type="SAM" id="MobiDB-lite"/>
    </source>
</evidence>
<reference evidence="2" key="1">
    <citation type="submission" date="2022-07" db="EMBL/GenBank/DDBJ databases">
        <title>Draft genome sequence of Zalerion maritima ATCC 34329, a (micro)plastics degrading marine fungus.</title>
        <authorList>
            <person name="Paco A."/>
            <person name="Goncalves M.F.M."/>
            <person name="Rocha-Santos T.A.P."/>
            <person name="Alves A."/>
        </authorList>
    </citation>
    <scope>NUCLEOTIDE SEQUENCE</scope>
    <source>
        <strain evidence="2">ATCC 34329</strain>
    </source>
</reference>
<accession>A0AAD5RJV0</accession>
<comment type="caution">
    <text evidence="2">The sequence shown here is derived from an EMBL/GenBank/DDBJ whole genome shotgun (WGS) entry which is preliminary data.</text>
</comment>
<dbReference type="Proteomes" id="UP001201980">
    <property type="component" value="Unassembled WGS sequence"/>
</dbReference>
<dbReference type="AlphaFoldDB" id="A0AAD5RJV0"/>
<name>A0AAD5RJV0_9PEZI</name>
<feature type="compositionally biased region" description="Polar residues" evidence="1">
    <location>
        <begin position="1"/>
        <end position="14"/>
    </location>
</feature>
<proteinExistence type="predicted"/>
<evidence type="ECO:0000313" key="2">
    <source>
        <dbReference type="EMBL" id="KAJ2896089.1"/>
    </source>
</evidence>
<organism evidence="2 3">
    <name type="scientific">Zalerion maritima</name>
    <dbReference type="NCBI Taxonomy" id="339359"/>
    <lineage>
        <taxon>Eukaryota</taxon>
        <taxon>Fungi</taxon>
        <taxon>Dikarya</taxon>
        <taxon>Ascomycota</taxon>
        <taxon>Pezizomycotina</taxon>
        <taxon>Sordariomycetes</taxon>
        <taxon>Lulworthiomycetidae</taxon>
        <taxon>Lulworthiales</taxon>
        <taxon>Lulworthiaceae</taxon>
        <taxon>Zalerion</taxon>
    </lineage>
</organism>